<feature type="region of interest" description="Disordered" evidence="9">
    <location>
        <begin position="44"/>
        <end position="83"/>
    </location>
</feature>
<dbReference type="AlphaFoldDB" id="A0A3D4T1H8"/>
<comment type="caution">
    <text evidence="10">The sequence shown here is derived from an EMBL/GenBank/DDBJ whole genome shotgun (WGS) entry which is preliminary data.</text>
</comment>
<keyword evidence="8" id="KW-0472">Membrane</keyword>
<dbReference type="PANTHER" id="PTHR42982">
    <property type="entry name" value="SEC-INDEPENDENT PROTEIN TRANSLOCASE PROTEIN TATA"/>
    <property type="match status" value="1"/>
</dbReference>
<sequence>MNEWLIVILVVVLVLGASQLPKLARNLGRSMRIFKSEMDELKTDGKNGKTVEIPAADEPDVTVTVTDATKSTPKSTAEKNGES</sequence>
<dbReference type="Proteomes" id="UP000261739">
    <property type="component" value="Unassembled WGS sequence"/>
</dbReference>
<accession>A0A3D4T1H8</accession>
<keyword evidence="4" id="KW-0812">Transmembrane</keyword>
<evidence type="ECO:0000256" key="4">
    <source>
        <dbReference type="ARBA" id="ARBA00022692"/>
    </source>
</evidence>
<keyword evidence="2" id="KW-0813">Transport</keyword>
<evidence type="ECO:0000256" key="8">
    <source>
        <dbReference type="ARBA" id="ARBA00023136"/>
    </source>
</evidence>
<gene>
    <name evidence="10" type="ORF">DIW82_11675</name>
</gene>
<evidence type="ECO:0000256" key="7">
    <source>
        <dbReference type="ARBA" id="ARBA00023010"/>
    </source>
</evidence>
<keyword evidence="6" id="KW-1133">Transmembrane helix</keyword>
<dbReference type="InterPro" id="IPR006312">
    <property type="entry name" value="TatA/E"/>
</dbReference>
<protein>
    <submittedName>
        <fullName evidence="10">Twin-arginine translocase TatA/TatE family subunit</fullName>
    </submittedName>
</protein>
<evidence type="ECO:0000256" key="2">
    <source>
        <dbReference type="ARBA" id="ARBA00022448"/>
    </source>
</evidence>
<name>A0A3D4T1H8_9CORY</name>
<dbReference type="GO" id="GO:0043953">
    <property type="term" value="P:protein transport by the Tat complex"/>
    <property type="evidence" value="ECO:0007669"/>
    <property type="project" value="InterPro"/>
</dbReference>
<dbReference type="PANTHER" id="PTHR42982:SF8">
    <property type="entry name" value="SEC-INDEPENDENT PROTEIN TRANSLOCASE PROTEIN TATA"/>
    <property type="match status" value="1"/>
</dbReference>
<evidence type="ECO:0000256" key="3">
    <source>
        <dbReference type="ARBA" id="ARBA00022475"/>
    </source>
</evidence>
<dbReference type="InterPro" id="IPR003369">
    <property type="entry name" value="TatA/B/E"/>
</dbReference>
<organism evidence="10 11">
    <name type="scientific">Corynebacterium nuruki</name>
    <dbReference type="NCBI Taxonomy" id="1032851"/>
    <lineage>
        <taxon>Bacteria</taxon>
        <taxon>Bacillati</taxon>
        <taxon>Actinomycetota</taxon>
        <taxon>Actinomycetes</taxon>
        <taxon>Mycobacteriales</taxon>
        <taxon>Corynebacteriaceae</taxon>
        <taxon>Corynebacterium</taxon>
    </lineage>
</organism>
<evidence type="ECO:0000256" key="1">
    <source>
        <dbReference type="ARBA" id="ARBA00004162"/>
    </source>
</evidence>
<dbReference type="Gene3D" id="1.20.5.3310">
    <property type="match status" value="1"/>
</dbReference>
<evidence type="ECO:0000313" key="11">
    <source>
        <dbReference type="Proteomes" id="UP000261739"/>
    </source>
</evidence>
<comment type="subcellular location">
    <subcellularLocation>
        <location evidence="1">Cell membrane</location>
        <topology evidence="1">Single-pass membrane protein</topology>
    </subcellularLocation>
</comment>
<dbReference type="Pfam" id="PF02416">
    <property type="entry name" value="TatA_B_E"/>
    <property type="match status" value="1"/>
</dbReference>
<keyword evidence="3" id="KW-1003">Cell membrane</keyword>
<evidence type="ECO:0000256" key="5">
    <source>
        <dbReference type="ARBA" id="ARBA00022927"/>
    </source>
</evidence>
<dbReference type="EMBL" id="DQID01000300">
    <property type="protein sequence ID" value="HCT15406.1"/>
    <property type="molecule type" value="Genomic_DNA"/>
</dbReference>
<evidence type="ECO:0000256" key="6">
    <source>
        <dbReference type="ARBA" id="ARBA00022989"/>
    </source>
</evidence>
<dbReference type="RefSeq" id="WP_010118572.1">
    <property type="nucleotide sequence ID" value="NZ_DAITTW010000079.1"/>
</dbReference>
<dbReference type="GO" id="GO:0005886">
    <property type="term" value="C:plasma membrane"/>
    <property type="evidence" value="ECO:0007669"/>
    <property type="project" value="UniProtKB-SubCell"/>
</dbReference>
<keyword evidence="5" id="KW-0653">Protein transport</keyword>
<reference evidence="10 11" key="1">
    <citation type="journal article" date="2018" name="Nat. Biotechnol.">
        <title>A standardized bacterial taxonomy based on genome phylogeny substantially revises the tree of life.</title>
        <authorList>
            <person name="Parks D.H."/>
            <person name="Chuvochina M."/>
            <person name="Waite D.W."/>
            <person name="Rinke C."/>
            <person name="Skarshewski A."/>
            <person name="Chaumeil P.A."/>
            <person name="Hugenholtz P."/>
        </authorList>
    </citation>
    <scope>NUCLEOTIDE SEQUENCE [LARGE SCALE GENOMIC DNA]</scope>
    <source>
        <strain evidence="10">UBA11247</strain>
    </source>
</reference>
<dbReference type="NCBIfam" id="TIGR01411">
    <property type="entry name" value="tatAE"/>
    <property type="match status" value="1"/>
</dbReference>
<keyword evidence="7" id="KW-0811">Translocation</keyword>
<dbReference type="STRING" id="863239.GCA_000213935_02724"/>
<feature type="compositionally biased region" description="Polar residues" evidence="9">
    <location>
        <begin position="63"/>
        <end position="75"/>
    </location>
</feature>
<evidence type="ECO:0000313" key="10">
    <source>
        <dbReference type="EMBL" id="HCT15406.1"/>
    </source>
</evidence>
<evidence type="ECO:0000256" key="9">
    <source>
        <dbReference type="SAM" id="MobiDB-lite"/>
    </source>
</evidence>
<proteinExistence type="predicted"/>